<keyword evidence="2" id="KW-1133">Transmembrane helix</keyword>
<reference evidence="3 4" key="1">
    <citation type="submission" date="2019-04" db="EMBL/GenBank/DDBJ databases">
        <title>Isolation and identification of Cellulomonas shaoxiangyii sp. Nov. isolated from feces of the Tibetan antelopes (Pantholops hodgsonii) in the Qinghai-Tibet plateau of China.</title>
        <authorList>
            <person name="Tian Z."/>
        </authorList>
    </citation>
    <scope>NUCLEOTIDE SEQUENCE [LARGE SCALE GENOMIC DNA]</scope>
    <source>
        <strain evidence="3 4">Z28</strain>
    </source>
</reference>
<accession>A0A4P7SF42</accession>
<keyword evidence="2" id="KW-0472">Membrane</keyword>
<dbReference type="AlphaFoldDB" id="A0A4P7SF42"/>
<name>A0A4P7SF42_9CELL</name>
<feature type="compositionally biased region" description="Low complexity" evidence="1">
    <location>
        <begin position="56"/>
        <end position="108"/>
    </location>
</feature>
<sequence>MSTSDAQRPTDGPGHSDSGEPGTDTGRHAVARPAPTPPEPVGTAPTSPGAPGAGAPGDEAAGPAPAAPGRPTTAATHPATSPPAAAATPPRPAGATAAGAPGAAGRGSPPHDARADAAAGPATARGDRSDRSTRSDPEGDDDLFPDPNAPRTVHPGTHVLGVLVGLLLAPVAALVTLVGQSRVLTVQAGDWDASLETLGIVLVSVGALALAAVVLLGLWTPAVPLAGGTALAALGGLALYAPGIARQQALAVVGEAWSRTTVETTVAATSGTLLVAGVLVLVAGVVAALARRRGVHLGVFRERNRAV</sequence>
<feature type="transmembrane region" description="Helical" evidence="2">
    <location>
        <begin position="159"/>
        <end position="178"/>
    </location>
</feature>
<evidence type="ECO:0000313" key="3">
    <source>
        <dbReference type="EMBL" id="QCB92789.1"/>
    </source>
</evidence>
<dbReference type="EMBL" id="CP039291">
    <property type="protein sequence ID" value="QCB92789.1"/>
    <property type="molecule type" value="Genomic_DNA"/>
</dbReference>
<evidence type="ECO:0000256" key="2">
    <source>
        <dbReference type="SAM" id="Phobius"/>
    </source>
</evidence>
<feature type="transmembrane region" description="Helical" evidence="2">
    <location>
        <begin position="198"/>
        <end position="218"/>
    </location>
</feature>
<organism evidence="3 4">
    <name type="scientific">Cellulomonas shaoxiangyii</name>
    <dbReference type="NCBI Taxonomy" id="2566013"/>
    <lineage>
        <taxon>Bacteria</taxon>
        <taxon>Bacillati</taxon>
        <taxon>Actinomycetota</taxon>
        <taxon>Actinomycetes</taxon>
        <taxon>Micrococcales</taxon>
        <taxon>Cellulomonadaceae</taxon>
        <taxon>Cellulomonas</taxon>
    </lineage>
</organism>
<proteinExistence type="predicted"/>
<keyword evidence="2" id="KW-0812">Transmembrane</keyword>
<feature type="transmembrane region" description="Helical" evidence="2">
    <location>
        <begin position="265"/>
        <end position="290"/>
    </location>
</feature>
<evidence type="ECO:0000256" key="1">
    <source>
        <dbReference type="SAM" id="MobiDB-lite"/>
    </source>
</evidence>
<feature type="compositionally biased region" description="Basic and acidic residues" evidence="1">
    <location>
        <begin position="125"/>
        <end position="137"/>
    </location>
</feature>
<keyword evidence="4" id="KW-1185">Reference proteome</keyword>
<evidence type="ECO:0000313" key="4">
    <source>
        <dbReference type="Proteomes" id="UP000296469"/>
    </source>
</evidence>
<feature type="region of interest" description="Disordered" evidence="1">
    <location>
        <begin position="1"/>
        <end position="152"/>
    </location>
</feature>
<gene>
    <name evidence="3" type="ORF">E5225_03695</name>
</gene>
<dbReference type="KEGG" id="celz:E5225_03695"/>
<dbReference type="Proteomes" id="UP000296469">
    <property type="component" value="Chromosome"/>
</dbReference>
<dbReference type="RefSeq" id="WP_136225293.1">
    <property type="nucleotide sequence ID" value="NZ_CP039291.1"/>
</dbReference>
<feature type="transmembrane region" description="Helical" evidence="2">
    <location>
        <begin position="225"/>
        <end position="245"/>
    </location>
</feature>
<protein>
    <submittedName>
        <fullName evidence="3">Uncharacterized protein</fullName>
    </submittedName>
</protein>